<comment type="caution">
    <text evidence="2">The sequence shown here is derived from an EMBL/GenBank/DDBJ whole genome shotgun (WGS) entry which is preliminary data.</text>
</comment>
<organism evidence="2 3">
    <name type="scientific">Populus alba x Populus x berolinensis</name>
    <dbReference type="NCBI Taxonomy" id="444605"/>
    <lineage>
        <taxon>Eukaryota</taxon>
        <taxon>Viridiplantae</taxon>
        <taxon>Streptophyta</taxon>
        <taxon>Embryophyta</taxon>
        <taxon>Tracheophyta</taxon>
        <taxon>Spermatophyta</taxon>
        <taxon>Magnoliopsida</taxon>
        <taxon>eudicotyledons</taxon>
        <taxon>Gunneridae</taxon>
        <taxon>Pentapetalae</taxon>
        <taxon>rosids</taxon>
        <taxon>fabids</taxon>
        <taxon>Malpighiales</taxon>
        <taxon>Salicaceae</taxon>
        <taxon>Saliceae</taxon>
        <taxon>Populus</taxon>
    </lineage>
</organism>
<keyword evidence="1" id="KW-0812">Transmembrane</keyword>
<protein>
    <submittedName>
        <fullName evidence="2">Uncharacterized protein</fullName>
    </submittedName>
</protein>
<accession>A0AAD6LQ47</accession>
<evidence type="ECO:0000313" key="2">
    <source>
        <dbReference type="EMBL" id="KAJ6971248.1"/>
    </source>
</evidence>
<keyword evidence="1" id="KW-0472">Membrane</keyword>
<reference evidence="2" key="1">
    <citation type="journal article" date="2023" name="Mol. Ecol. Resour.">
        <title>Chromosome-level genome assembly of a triploid poplar Populus alba 'Berolinensis'.</title>
        <authorList>
            <person name="Chen S."/>
            <person name="Yu Y."/>
            <person name="Wang X."/>
            <person name="Wang S."/>
            <person name="Zhang T."/>
            <person name="Zhou Y."/>
            <person name="He R."/>
            <person name="Meng N."/>
            <person name="Wang Y."/>
            <person name="Liu W."/>
            <person name="Liu Z."/>
            <person name="Liu J."/>
            <person name="Guo Q."/>
            <person name="Huang H."/>
            <person name="Sederoff R.R."/>
            <person name="Wang G."/>
            <person name="Qu G."/>
            <person name="Chen S."/>
        </authorList>
    </citation>
    <scope>NUCLEOTIDE SEQUENCE</scope>
    <source>
        <strain evidence="2">SC-2020</strain>
    </source>
</reference>
<gene>
    <name evidence="2" type="ORF">NC653_035502</name>
</gene>
<evidence type="ECO:0000256" key="1">
    <source>
        <dbReference type="SAM" id="Phobius"/>
    </source>
</evidence>
<sequence length="93" mass="10696">MRKEIDDLIESVLALFHYDAIGIALHLIRCMFGSDSWVGFVTWKLLSSITLPSGHYDLALTYTKVTILWSHFFLLISMLLLLGSDRRVRLALR</sequence>
<keyword evidence="3" id="KW-1185">Reference proteome</keyword>
<proteinExistence type="predicted"/>
<keyword evidence="1" id="KW-1133">Transmembrane helix</keyword>
<name>A0AAD6LQ47_9ROSI</name>
<evidence type="ECO:0000313" key="3">
    <source>
        <dbReference type="Proteomes" id="UP001164929"/>
    </source>
</evidence>
<dbReference type="AlphaFoldDB" id="A0AAD6LQ47"/>
<feature type="transmembrane region" description="Helical" evidence="1">
    <location>
        <begin position="66"/>
        <end position="83"/>
    </location>
</feature>
<dbReference type="Proteomes" id="UP001164929">
    <property type="component" value="Chromosome 15"/>
</dbReference>
<feature type="transmembrane region" description="Helical" evidence="1">
    <location>
        <begin position="12"/>
        <end position="34"/>
    </location>
</feature>
<dbReference type="EMBL" id="JAQIZT010000015">
    <property type="protein sequence ID" value="KAJ6971248.1"/>
    <property type="molecule type" value="Genomic_DNA"/>
</dbReference>